<dbReference type="EMBL" id="BTSY01000003">
    <property type="protein sequence ID" value="GMT17942.1"/>
    <property type="molecule type" value="Genomic_DNA"/>
</dbReference>
<reference evidence="1" key="1">
    <citation type="submission" date="2023-10" db="EMBL/GenBank/DDBJ databases">
        <title>Genome assembly of Pristionchus species.</title>
        <authorList>
            <person name="Yoshida K."/>
            <person name="Sommer R.J."/>
        </authorList>
    </citation>
    <scope>NUCLEOTIDE SEQUENCE</scope>
    <source>
        <strain evidence="1">RS5133</strain>
    </source>
</reference>
<evidence type="ECO:0000313" key="1">
    <source>
        <dbReference type="EMBL" id="GMT17942.1"/>
    </source>
</evidence>
<proteinExistence type="predicted"/>
<dbReference type="AlphaFoldDB" id="A0AAV5VGU0"/>
<keyword evidence="2" id="KW-1185">Reference proteome</keyword>
<gene>
    <name evidence="1" type="ORF">PFISCL1PPCAC_9239</name>
</gene>
<feature type="non-terminal residue" evidence="1">
    <location>
        <position position="1"/>
    </location>
</feature>
<comment type="caution">
    <text evidence="1">The sequence shown here is derived from an EMBL/GenBank/DDBJ whole genome shotgun (WGS) entry which is preliminary data.</text>
</comment>
<evidence type="ECO:0000313" key="2">
    <source>
        <dbReference type="Proteomes" id="UP001432322"/>
    </source>
</evidence>
<protein>
    <recommendedName>
        <fullName evidence="3">Ribosomal protein</fullName>
    </recommendedName>
</protein>
<organism evidence="1 2">
    <name type="scientific">Pristionchus fissidentatus</name>
    <dbReference type="NCBI Taxonomy" id="1538716"/>
    <lineage>
        <taxon>Eukaryota</taxon>
        <taxon>Metazoa</taxon>
        <taxon>Ecdysozoa</taxon>
        <taxon>Nematoda</taxon>
        <taxon>Chromadorea</taxon>
        <taxon>Rhabditida</taxon>
        <taxon>Rhabditina</taxon>
        <taxon>Diplogasteromorpha</taxon>
        <taxon>Diplogasteroidea</taxon>
        <taxon>Neodiplogasteridae</taxon>
        <taxon>Pristionchus</taxon>
    </lineage>
</organism>
<evidence type="ECO:0008006" key="3">
    <source>
        <dbReference type="Google" id="ProtNLM"/>
    </source>
</evidence>
<accession>A0AAV5VGU0</accession>
<name>A0AAV5VGU0_9BILA</name>
<sequence length="94" mass="10845">IVSSTCWGRRRGYHGRPAIAVSRARRIGRRNGRTRIVLINVYFQRRGRGRWRISVSAIVVLAHRSIDIRVGTRDTVGQATKYQGSKYKDHAIIW</sequence>
<dbReference type="Proteomes" id="UP001432322">
    <property type="component" value="Unassembled WGS sequence"/>
</dbReference>